<feature type="chain" id="PRO_5046301381" evidence="1">
    <location>
        <begin position="26"/>
        <end position="78"/>
    </location>
</feature>
<feature type="signal peptide" evidence="1">
    <location>
        <begin position="1"/>
        <end position="25"/>
    </location>
</feature>
<evidence type="ECO:0000313" key="3">
    <source>
        <dbReference type="Proteomes" id="UP001642540"/>
    </source>
</evidence>
<organism evidence="2 3">
    <name type="scientific">Orchesella dallaii</name>
    <dbReference type="NCBI Taxonomy" id="48710"/>
    <lineage>
        <taxon>Eukaryota</taxon>
        <taxon>Metazoa</taxon>
        <taxon>Ecdysozoa</taxon>
        <taxon>Arthropoda</taxon>
        <taxon>Hexapoda</taxon>
        <taxon>Collembola</taxon>
        <taxon>Entomobryomorpha</taxon>
        <taxon>Entomobryoidea</taxon>
        <taxon>Orchesellidae</taxon>
        <taxon>Orchesellinae</taxon>
        <taxon>Orchesella</taxon>
    </lineage>
</organism>
<accession>A0ABP1RHN0</accession>
<comment type="caution">
    <text evidence="2">The sequence shown here is derived from an EMBL/GenBank/DDBJ whole genome shotgun (WGS) entry which is preliminary data.</text>
</comment>
<gene>
    <name evidence="2" type="ORF">ODALV1_LOCUS22266</name>
</gene>
<evidence type="ECO:0000313" key="2">
    <source>
        <dbReference type="EMBL" id="CAL8128499.1"/>
    </source>
</evidence>
<dbReference type="EMBL" id="CAXLJM020000075">
    <property type="protein sequence ID" value="CAL8128499.1"/>
    <property type="molecule type" value="Genomic_DNA"/>
</dbReference>
<evidence type="ECO:0000256" key="1">
    <source>
        <dbReference type="SAM" id="SignalP"/>
    </source>
</evidence>
<keyword evidence="1" id="KW-0732">Signal</keyword>
<protein>
    <submittedName>
        <fullName evidence="2">Uncharacterized protein</fullName>
    </submittedName>
</protein>
<sequence length="78" mass="8544">MATKSKNCLGLATLVLVILSAFVEANRWQACQTLCGGGDGDYDYVELLGRAMAPPRRPPPPPPPSRPWWHYLALSTYG</sequence>
<dbReference type="Proteomes" id="UP001642540">
    <property type="component" value="Unassembled WGS sequence"/>
</dbReference>
<reference evidence="2 3" key="1">
    <citation type="submission" date="2024-08" db="EMBL/GenBank/DDBJ databases">
        <authorList>
            <person name="Cucini C."/>
            <person name="Frati F."/>
        </authorList>
    </citation>
    <scope>NUCLEOTIDE SEQUENCE [LARGE SCALE GENOMIC DNA]</scope>
</reference>
<proteinExistence type="predicted"/>
<keyword evidence="3" id="KW-1185">Reference proteome</keyword>
<name>A0ABP1RHN0_9HEXA</name>